<dbReference type="AlphaFoldDB" id="A0A1Y1QIP9"/>
<reference evidence="11 12" key="1">
    <citation type="submission" date="2017-01" db="EMBL/GenBank/DDBJ databases">
        <title>Novel large sulfur bacteria in the metagenomes of groundwater-fed chemosynthetic microbial mats in the Lake Huron basin.</title>
        <authorList>
            <person name="Sharrar A.M."/>
            <person name="Flood B.E."/>
            <person name="Bailey J.V."/>
            <person name="Jones D.S."/>
            <person name="Biddanda B."/>
            <person name="Ruberg S.A."/>
            <person name="Marcus D.N."/>
            <person name="Dick G.J."/>
        </authorList>
    </citation>
    <scope>NUCLEOTIDE SEQUENCE [LARGE SCALE GENOMIC DNA]</scope>
    <source>
        <strain evidence="11">A8</strain>
    </source>
</reference>
<proteinExistence type="inferred from homology"/>
<dbReference type="GO" id="GO:0006782">
    <property type="term" value="P:protoporphyrinogen IX biosynthetic process"/>
    <property type="evidence" value="ECO:0007669"/>
    <property type="project" value="UniProtKB-UniRule"/>
</dbReference>
<dbReference type="GO" id="GO:0004852">
    <property type="term" value="F:uroporphyrinogen-III synthase activity"/>
    <property type="evidence" value="ECO:0007669"/>
    <property type="project" value="UniProtKB-UniRule"/>
</dbReference>
<sequence length="260" mass="28135">MPDNSLQGLGVVVTRPAHQATAFQQQLIQRGARVLAFPVIAVQACEDLQQATARLAHLADYDAAIFISSNAVQFGLALLSASQRTQLQRLTLGAIGSKTARSLQAAGLQPVWVPAMGFTSEDFLAMPAVQQLANRRIVIFRGEGGRELLADTLRQRGAVVDYVDVYQRICPKNDISVLKHHHDSQQLGIIAITSSEGLLNLLTLLGNPEWIKTVPLLVGSQRMATTARQAGFTGQMVIADNPGDEAMLAALSQWAQEFSR</sequence>
<evidence type="ECO:0000313" key="12">
    <source>
        <dbReference type="Proteomes" id="UP000192491"/>
    </source>
</evidence>
<comment type="caution">
    <text evidence="11">The sequence shown here is derived from an EMBL/GenBank/DDBJ whole genome shotgun (WGS) entry which is preliminary data.</text>
</comment>
<evidence type="ECO:0000256" key="4">
    <source>
        <dbReference type="ARBA" id="ARBA00023239"/>
    </source>
</evidence>
<evidence type="ECO:0000256" key="1">
    <source>
        <dbReference type="ARBA" id="ARBA00004772"/>
    </source>
</evidence>
<evidence type="ECO:0000256" key="9">
    <source>
        <dbReference type="RuleBase" id="RU366031"/>
    </source>
</evidence>
<comment type="function">
    <text evidence="6 9">Catalyzes cyclization of the linear tetrapyrrole, hydroxymethylbilane, to the macrocyclic uroporphyrinogen III.</text>
</comment>
<evidence type="ECO:0000256" key="7">
    <source>
        <dbReference type="ARBA" id="ARBA00040167"/>
    </source>
</evidence>
<dbReference type="Pfam" id="PF02602">
    <property type="entry name" value="HEM4"/>
    <property type="match status" value="1"/>
</dbReference>
<gene>
    <name evidence="11" type="ORF">BWK73_30930</name>
</gene>
<dbReference type="InterPro" id="IPR003754">
    <property type="entry name" value="4pyrrol_synth_uPrphyn_synth"/>
</dbReference>
<keyword evidence="5 9" id="KW-0627">Porphyrin biosynthesis</keyword>
<dbReference type="EC" id="4.2.1.75" evidence="3 9"/>
<accession>A0A1Y1QIP9</accession>
<evidence type="ECO:0000256" key="6">
    <source>
        <dbReference type="ARBA" id="ARBA00037589"/>
    </source>
</evidence>
<dbReference type="InterPro" id="IPR039793">
    <property type="entry name" value="UROS/Hem4"/>
</dbReference>
<dbReference type="EMBL" id="MTEJ01000246">
    <property type="protein sequence ID" value="OQX06413.1"/>
    <property type="molecule type" value="Genomic_DNA"/>
</dbReference>
<dbReference type="CDD" id="cd06578">
    <property type="entry name" value="HemD"/>
    <property type="match status" value="1"/>
</dbReference>
<feature type="domain" description="Tetrapyrrole biosynthesis uroporphyrinogen III synthase" evidence="10">
    <location>
        <begin position="23"/>
        <end position="248"/>
    </location>
</feature>
<comment type="similarity">
    <text evidence="2 9">Belongs to the uroporphyrinogen-III synthase family.</text>
</comment>
<dbReference type="PANTHER" id="PTHR38042">
    <property type="entry name" value="UROPORPHYRINOGEN-III SYNTHASE, CHLOROPLASTIC"/>
    <property type="match status" value="1"/>
</dbReference>
<dbReference type="Gene3D" id="3.40.50.10090">
    <property type="match status" value="2"/>
</dbReference>
<evidence type="ECO:0000259" key="10">
    <source>
        <dbReference type="Pfam" id="PF02602"/>
    </source>
</evidence>
<evidence type="ECO:0000256" key="5">
    <source>
        <dbReference type="ARBA" id="ARBA00023244"/>
    </source>
</evidence>
<dbReference type="InterPro" id="IPR036108">
    <property type="entry name" value="4pyrrol_syn_uPrphyn_synt_sf"/>
</dbReference>
<evidence type="ECO:0000256" key="2">
    <source>
        <dbReference type="ARBA" id="ARBA00008133"/>
    </source>
</evidence>
<dbReference type="Proteomes" id="UP000192491">
    <property type="component" value="Unassembled WGS sequence"/>
</dbReference>
<keyword evidence="4 9" id="KW-0456">Lyase</keyword>
<evidence type="ECO:0000256" key="8">
    <source>
        <dbReference type="ARBA" id="ARBA00048617"/>
    </source>
</evidence>
<organism evidence="11 12">
    <name type="scientific">Thiothrix lacustris</name>
    <dbReference type="NCBI Taxonomy" id="525917"/>
    <lineage>
        <taxon>Bacteria</taxon>
        <taxon>Pseudomonadati</taxon>
        <taxon>Pseudomonadota</taxon>
        <taxon>Gammaproteobacteria</taxon>
        <taxon>Thiotrichales</taxon>
        <taxon>Thiotrichaceae</taxon>
        <taxon>Thiothrix</taxon>
    </lineage>
</organism>
<comment type="catalytic activity">
    <reaction evidence="8 9">
        <text>hydroxymethylbilane = uroporphyrinogen III + H2O</text>
        <dbReference type="Rhea" id="RHEA:18965"/>
        <dbReference type="ChEBI" id="CHEBI:15377"/>
        <dbReference type="ChEBI" id="CHEBI:57308"/>
        <dbReference type="ChEBI" id="CHEBI:57845"/>
        <dbReference type="EC" id="4.2.1.75"/>
    </reaction>
</comment>
<dbReference type="UniPathway" id="UPA00251">
    <property type="reaction ID" value="UER00320"/>
</dbReference>
<dbReference type="SUPFAM" id="SSF69618">
    <property type="entry name" value="HemD-like"/>
    <property type="match status" value="1"/>
</dbReference>
<evidence type="ECO:0000313" key="11">
    <source>
        <dbReference type="EMBL" id="OQX06413.1"/>
    </source>
</evidence>
<name>A0A1Y1QIP9_9GAMM</name>
<dbReference type="GO" id="GO:0006780">
    <property type="term" value="P:uroporphyrinogen III biosynthetic process"/>
    <property type="evidence" value="ECO:0007669"/>
    <property type="project" value="UniProtKB-UniRule"/>
</dbReference>
<comment type="pathway">
    <text evidence="1 9">Porphyrin-containing compound metabolism; protoporphyrin-IX biosynthesis; coproporphyrinogen-III from 5-aminolevulinate: step 3/4.</text>
</comment>
<protein>
    <recommendedName>
        <fullName evidence="7 9">Uroporphyrinogen-III synthase</fullName>
        <ecNumber evidence="3 9">4.2.1.75</ecNumber>
    </recommendedName>
</protein>
<evidence type="ECO:0000256" key="3">
    <source>
        <dbReference type="ARBA" id="ARBA00013109"/>
    </source>
</evidence>
<dbReference type="PANTHER" id="PTHR38042:SF1">
    <property type="entry name" value="UROPORPHYRINOGEN-III SYNTHASE, CHLOROPLASTIC"/>
    <property type="match status" value="1"/>
</dbReference>